<dbReference type="RefSeq" id="WP_151537148.1">
    <property type="nucleotide sequence ID" value="NZ_WBOS01000020.1"/>
</dbReference>
<organism evidence="8 9">
    <name type="scientific">Cytobacillus depressus</name>
    <dbReference type="NCBI Taxonomy" id="1602942"/>
    <lineage>
        <taxon>Bacteria</taxon>
        <taxon>Bacillati</taxon>
        <taxon>Bacillota</taxon>
        <taxon>Bacilli</taxon>
        <taxon>Bacillales</taxon>
        <taxon>Bacillaceae</taxon>
        <taxon>Cytobacillus</taxon>
    </lineage>
</organism>
<dbReference type="InterPro" id="IPR001638">
    <property type="entry name" value="Solute-binding_3/MltF_N"/>
</dbReference>
<dbReference type="AlphaFoldDB" id="A0A6L3UYJ1"/>
<evidence type="ECO:0000259" key="7">
    <source>
        <dbReference type="SMART" id="SM00062"/>
    </source>
</evidence>
<evidence type="ECO:0000256" key="5">
    <source>
        <dbReference type="ARBA" id="ARBA00023288"/>
    </source>
</evidence>
<dbReference type="CDD" id="cd13563">
    <property type="entry name" value="PBP2_SsuA_like_6"/>
    <property type="match status" value="1"/>
</dbReference>
<dbReference type="SUPFAM" id="SSF53850">
    <property type="entry name" value="Periplasmic binding protein-like II"/>
    <property type="match status" value="1"/>
</dbReference>
<evidence type="ECO:0000313" key="8">
    <source>
        <dbReference type="EMBL" id="KAB2329255.1"/>
    </source>
</evidence>
<evidence type="ECO:0000313" key="9">
    <source>
        <dbReference type="Proteomes" id="UP000481030"/>
    </source>
</evidence>
<comment type="subcellular location">
    <subcellularLocation>
        <location evidence="1">Periplasm</location>
    </subcellularLocation>
</comment>
<dbReference type="GO" id="GO:0016020">
    <property type="term" value="C:membrane"/>
    <property type="evidence" value="ECO:0007669"/>
    <property type="project" value="InterPro"/>
</dbReference>
<keyword evidence="5" id="KW-0449">Lipoprotein</keyword>
<keyword evidence="3 6" id="KW-0732">Signal</keyword>
<evidence type="ECO:0000256" key="6">
    <source>
        <dbReference type="SAM" id="SignalP"/>
    </source>
</evidence>
<comment type="caution">
    <text evidence="8">The sequence shown here is derived from an EMBL/GenBank/DDBJ whole genome shotgun (WGS) entry which is preliminary data.</text>
</comment>
<protein>
    <submittedName>
        <fullName evidence="8">ABC transporter substrate-binding protein</fullName>
    </submittedName>
</protein>
<feature type="signal peptide" evidence="6">
    <location>
        <begin position="1"/>
        <end position="21"/>
    </location>
</feature>
<dbReference type="PANTHER" id="PTHR30024">
    <property type="entry name" value="ALIPHATIC SULFONATES-BINDING PROTEIN-RELATED"/>
    <property type="match status" value="1"/>
</dbReference>
<dbReference type="GO" id="GO:0042626">
    <property type="term" value="F:ATPase-coupled transmembrane transporter activity"/>
    <property type="evidence" value="ECO:0007669"/>
    <property type="project" value="InterPro"/>
</dbReference>
<dbReference type="PROSITE" id="PS51257">
    <property type="entry name" value="PROKAR_LIPOPROTEIN"/>
    <property type="match status" value="1"/>
</dbReference>
<sequence length="332" mass="35915">MKKWLMIVCSVMLLIALTACGKEEASKNTGSEKSAQPLKVTLPTWTGYGPLFLAKEKGFFEKNGVNVELSIIEGLGERKQALAGGKIDGMATALDVQVTLAASDIPVQVVWLLDDSYGGDGILVKNDIQDVKDLKGKQVAFEVGSTSHMLALTALKQGGLTENDIEVVQMSAGDAGAAFAAGKVDAAVTWEPWLTKGAEANGKVLLTTKDLPGIIVDTISFKEDVIKNRPDDVKAFVKAMGEAMDFWKENKKEANEMMAKGLNIDVAEFEATETGLKFMTKEDNEKLFGSESNKGSIYQSTESAIKFYKEQKLIDKEPKAEDVINGSFVSNQ</sequence>
<evidence type="ECO:0000256" key="2">
    <source>
        <dbReference type="ARBA" id="ARBA00010742"/>
    </source>
</evidence>
<keyword evidence="4" id="KW-0564">Palmitate</keyword>
<dbReference type="Proteomes" id="UP000481030">
    <property type="component" value="Unassembled WGS sequence"/>
</dbReference>
<keyword evidence="9" id="KW-1185">Reference proteome</keyword>
<reference evidence="8 9" key="1">
    <citation type="journal article" date="2016" name="Antonie Van Leeuwenhoek">
        <title>Bacillus depressus sp. nov., isolated from soil of a sunflower field.</title>
        <authorList>
            <person name="Wei X."/>
            <person name="Xin D."/>
            <person name="Xin Y."/>
            <person name="Zhang H."/>
            <person name="Wang T."/>
            <person name="Zhang J."/>
        </authorList>
    </citation>
    <scope>NUCLEOTIDE SEQUENCE [LARGE SCALE GENOMIC DNA]</scope>
    <source>
        <strain evidence="8 9">BZ1</strain>
    </source>
</reference>
<dbReference type="SMART" id="SM00062">
    <property type="entry name" value="PBPb"/>
    <property type="match status" value="1"/>
</dbReference>
<dbReference type="NCBIfam" id="TIGR01728">
    <property type="entry name" value="SsuA_fam"/>
    <property type="match status" value="1"/>
</dbReference>
<dbReference type="PANTHER" id="PTHR30024:SF47">
    <property type="entry name" value="TAURINE-BINDING PERIPLASMIC PROTEIN"/>
    <property type="match status" value="1"/>
</dbReference>
<accession>A0A6L3UYJ1</accession>
<dbReference type="InterPro" id="IPR010067">
    <property type="entry name" value="ABC_SsuA_sub-bd"/>
</dbReference>
<proteinExistence type="inferred from homology"/>
<evidence type="ECO:0000256" key="4">
    <source>
        <dbReference type="ARBA" id="ARBA00023139"/>
    </source>
</evidence>
<dbReference type="EMBL" id="WBOS01000020">
    <property type="protein sequence ID" value="KAB2329255.1"/>
    <property type="molecule type" value="Genomic_DNA"/>
</dbReference>
<dbReference type="OrthoDB" id="9815602at2"/>
<evidence type="ECO:0000256" key="1">
    <source>
        <dbReference type="ARBA" id="ARBA00004418"/>
    </source>
</evidence>
<dbReference type="Gene3D" id="3.40.190.10">
    <property type="entry name" value="Periplasmic binding protein-like II"/>
    <property type="match status" value="2"/>
</dbReference>
<comment type="similarity">
    <text evidence="2">Belongs to the bacterial solute-binding protein SsuA/TauA family.</text>
</comment>
<dbReference type="GO" id="GO:0042597">
    <property type="term" value="C:periplasmic space"/>
    <property type="evidence" value="ECO:0007669"/>
    <property type="project" value="UniProtKB-SubCell"/>
</dbReference>
<name>A0A6L3UYJ1_9BACI</name>
<gene>
    <name evidence="8" type="ORF">F7731_23115</name>
</gene>
<evidence type="ECO:0000256" key="3">
    <source>
        <dbReference type="ARBA" id="ARBA00022729"/>
    </source>
</evidence>
<dbReference type="Pfam" id="PF13379">
    <property type="entry name" value="NMT1_2"/>
    <property type="match status" value="1"/>
</dbReference>
<feature type="domain" description="Solute-binding protein family 3/N-terminal" evidence="7">
    <location>
        <begin position="41"/>
        <end position="254"/>
    </location>
</feature>
<feature type="chain" id="PRO_5038350226" evidence="6">
    <location>
        <begin position="22"/>
        <end position="332"/>
    </location>
</feature>